<reference evidence="2 3" key="1">
    <citation type="submission" date="2014-10" db="EMBL/GenBank/DDBJ databases">
        <title>Draft genome of anammox bacterium scalindua brodae, obtained using differential coverage binning of sequence data from two enrichment reactors.</title>
        <authorList>
            <person name="Speth D.R."/>
            <person name="Russ L."/>
            <person name="Kartal B."/>
            <person name="Op den Camp H.J."/>
            <person name="Dutilh B.E."/>
            <person name="Jetten M.S."/>
        </authorList>
    </citation>
    <scope>NUCLEOTIDE SEQUENCE [LARGE SCALE GENOMIC DNA]</scope>
    <source>
        <strain evidence="2">RU1</strain>
    </source>
</reference>
<accession>A0A0B0EGK0</accession>
<evidence type="ECO:0000259" key="1">
    <source>
        <dbReference type="Pfam" id="PF13524"/>
    </source>
</evidence>
<name>A0A0B0EGK0_9BACT</name>
<comment type="caution">
    <text evidence="2">The sequence shown here is derived from an EMBL/GenBank/DDBJ whole genome shotgun (WGS) entry which is preliminary data.</text>
</comment>
<dbReference type="EMBL" id="JRYO01000282">
    <property type="protein sequence ID" value="KHE90218.1"/>
    <property type="molecule type" value="Genomic_DNA"/>
</dbReference>
<dbReference type="InterPro" id="IPR055259">
    <property type="entry name" value="YkvP/CgeB_Glyco_trans-like"/>
</dbReference>
<dbReference type="Proteomes" id="UP000030652">
    <property type="component" value="Unassembled WGS sequence"/>
</dbReference>
<dbReference type="SUPFAM" id="SSF53756">
    <property type="entry name" value="UDP-Glycosyltransferase/glycogen phosphorylase"/>
    <property type="match status" value="1"/>
</dbReference>
<proteinExistence type="predicted"/>
<gene>
    <name evidence="2" type="primary">ykvP_2</name>
    <name evidence="2" type="ORF">SCABRO_04053</name>
</gene>
<sequence>MEDVLDQLPVGWGPDLFLYVDTGLFYPLKNMRALNCLKACYLIDSHVAFDLHLKFAENYDIVFAAHKPAVEMFKEKGIKNVFWIPPACDPTLHEKKAGEKKYDVGFVGSSNPERVHLLNELGQRFNTYYERCFLERMAEVLSQSKIVFNKSIEGGLNMRVFEALASGSMLLTNEADGSGLQDFFQDRKHLVIYRNENELFELADYYLRNDNEREEIAFEGMSKALSEHTYSNRVKDMVKIISTFMG</sequence>
<evidence type="ECO:0000313" key="2">
    <source>
        <dbReference type="EMBL" id="KHE90218.1"/>
    </source>
</evidence>
<organism evidence="2 3">
    <name type="scientific">Candidatus Scalindua brodae</name>
    <dbReference type="NCBI Taxonomy" id="237368"/>
    <lineage>
        <taxon>Bacteria</taxon>
        <taxon>Pseudomonadati</taxon>
        <taxon>Planctomycetota</taxon>
        <taxon>Candidatus Brocadiia</taxon>
        <taxon>Candidatus Brocadiales</taxon>
        <taxon>Candidatus Scalinduaceae</taxon>
        <taxon>Candidatus Scalindua</taxon>
    </lineage>
</organism>
<dbReference type="Gene3D" id="3.40.50.2000">
    <property type="entry name" value="Glycogen Phosphorylase B"/>
    <property type="match status" value="1"/>
</dbReference>
<dbReference type="Pfam" id="PF13524">
    <property type="entry name" value="Glyco_trans_1_2"/>
    <property type="match status" value="1"/>
</dbReference>
<feature type="domain" description="Spore protein YkvP/CgeB glycosyl transferase-like" evidence="1">
    <location>
        <begin position="129"/>
        <end position="238"/>
    </location>
</feature>
<evidence type="ECO:0000313" key="3">
    <source>
        <dbReference type="Proteomes" id="UP000030652"/>
    </source>
</evidence>
<protein>
    <submittedName>
        <fullName evidence="2">Spore protein YkvP</fullName>
    </submittedName>
</protein>
<dbReference type="eggNOG" id="COG4641">
    <property type="taxonomic scope" value="Bacteria"/>
</dbReference>
<dbReference type="AlphaFoldDB" id="A0A0B0EGK0"/>